<keyword evidence="3" id="KW-1185">Reference proteome</keyword>
<dbReference type="EMBL" id="PDCG01000006">
    <property type="protein sequence ID" value="RBP97463.1"/>
    <property type="molecule type" value="Genomic_DNA"/>
</dbReference>
<sequence>MLRLSGRRTYLVFGLAAVLVGALLALVVTPFGRATGEEGATDNDFVIKVEAATGNGPNSKPTGTGSADDPVKVQLVDPFSSGQQQWNIKVTASQNQVGRIAFKFMDPDPNLKVKGKFVPTSAVAAGTLPNYSYYPDLFTQMRFTIYDGGQQLWTGKLGTDGAEDPSNPAANNPAAPGWLETKIPVSLQKGQTKTFIVKQFIDTTLSKDELFVYNGTTTGLNILVKGETR</sequence>
<reference evidence="2 3" key="1">
    <citation type="submission" date="2017-10" db="EMBL/GenBank/DDBJ databases">
        <title>Bifidobacterium xylocopum sp. nov. and Bifidobacterium aemilianum sp. nov., from the carpenter bee (Xylocopa violacea) digestive tract.</title>
        <authorList>
            <person name="Alberoni D."/>
            <person name="Baffoni L."/>
            <person name="Di Gioia D."/>
            <person name="Gaggia F."/>
            <person name="Biavati B."/>
        </authorList>
    </citation>
    <scope>NUCLEOTIDE SEQUENCE [LARGE SCALE GENOMIC DNA]</scope>
    <source>
        <strain evidence="2 3">XV10</strain>
    </source>
</reference>
<feature type="region of interest" description="Disordered" evidence="1">
    <location>
        <begin position="156"/>
        <end position="175"/>
    </location>
</feature>
<accession>A0A366K8L1</accession>
<dbReference type="Proteomes" id="UP000252530">
    <property type="component" value="Unassembled WGS sequence"/>
</dbReference>
<organism evidence="2 3">
    <name type="scientific">Bifidobacterium aemilianum</name>
    <dbReference type="NCBI Taxonomy" id="2493120"/>
    <lineage>
        <taxon>Bacteria</taxon>
        <taxon>Bacillati</taxon>
        <taxon>Actinomycetota</taxon>
        <taxon>Actinomycetes</taxon>
        <taxon>Bifidobacteriales</taxon>
        <taxon>Bifidobacteriaceae</taxon>
        <taxon>Bifidobacterium</taxon>
    </lineage>
</organism>
<dbReference type="AlphaFoldDB" id="A0A366K8L1"/>
<comment type="caution">
    <text evidence="2">The sequence shown here is derived from an EMBL/GenBank/DDBJ whole genome shotgun (WGS) entry which is preliminary data.</text>
</comment>
<proteinExistence type="predicted"/>
<protein>
    <submittedName>
        <fullName evidence="2">Uncharacterized protein</fullName>
    </submittedName>
</protein>
<name>A0A366K8L1_9BIFI</name>
<evidence type="ECO:0000313" key="3">
    <source>
        <dbReference type="Proteomes" id="UP000252530"/>
    </source>
</evidence>
<evidence type="ECO:0000313" key="2">
    <source>
        <dbReference type="EMBL" id="RBP97463.1"/>
    </source>
</evidence>
<gene>
    <name evidence="2" type="ORF">CRD60_06775</name>
</gene>
<evidence type="ECO:0000256" key="1">
    <source>
        <dbReference type="SAM" id="MobiDB-lite"/>
    </source>
</evidence>